<accession>A0A2S4A1E5</accession>
<sequence>MDAALLTPTTVDGLDDYDLPLNNFGAITRNYPHTASRRVEVDRQDCGHLPAAQTMHGTRARSADLAEYERPIKSVEQLNPAVANEASKVAEDDAAVIARVVATFPPLSPEQRERLAVILGGAS</sequence>
<name>A0A2S4A1E5_ARTGL</name>
<dbReference type="AlphaFoldDB" id="A0A2S4A1E5"/>
<organism evidence="1 2">
    <name type="scientific">Arthrobacter glacialis</name>
    <dbReference type="NCBI Taxonomy" id="1664"/>
    <lineage>
        <taxon>Bacteria</taxon>
        <taxon>Bacillati</taxon>
        <taxon>Actinomycetota</taxon>
        <taxon>Actinomycetes</taxon>
        <taxon>Micrococcales</taxon>
        <taxon>Micrococcaceae</taxon>
        <taxon>Arthrobacter</taxon>
    </lineage>
</organism>
<dbReference type="EMBL" id="PPXC01000001">
    <property type="protein sequence ID" value="POH75194.1"/>
    <property type="molecule type" value="Genomic_DNA"/>
</dbReference>
<evidence type="ECO:0000313" key="2">
    <source>
        <dbReference type="Proteomes" id="UP000237061"/>
    </source>
</evidence>
<protein>
    <submittedName>
        <fullName evidence="1">Uncharacterized protein</fullName>
    </submittedName>
</protein>
<dbReference type="RefSeq" id="WP_103463852.1">
    <property type="nucleotide sequence ID" value="NZ_PPXC01000001.1"/>
</dbReference>
<reference evidence="1 2" key="1">
    <citation type="submission" date="2018-01" db="EMBL/GenBank/DDBJ databases">
        <title>Arthrobacter sp. nov., from glaciers in China.</title>
        <authorList>
            <person name="Liu Q."/>
            <person name="Xin Y.-H."/>
        </authorList>
    </citation>
    <scope>NUCLEOTIDE SEQUENCE [LARGE SCALE GENOMIC DNA]</scope>
    <source>
        <strain evidence="1 2">HLT2-12-2</strain>
    </source>
</reference>
<gene>
    <name evidence="1" type="ORF">CVS27_00855</name>
</gene>
<comment type="caution">
    <text evidence="1">The sequence shown here is derived from an EMBL/GenBank/DDBJ whole genome shotgun (WGS) entry which is preliminary data.</text>
</comment>
<keyword evidence="2" id="KW-1185">Reference proteome</keyword>
<proteinExistence type="predicted"/>
<dbReference type="Proteomes" id="UP000237061">
    <property type="component" value="Unassembled WGS sequence"/>
</dbReference>
<evidence type="ECO:0000313" key="1">
    <source>
        <dbReference type="EMBL" id="POH75194.1"/>
    </source>
</evidence>